<feature type="transmembrane region" description="Helical" evidence="11">
    <location>
        <begin position="40"/>
        <end position="61"/>
    </location>
</feature>
<comment type="similarity">
    <text evidence="11">Belongs to the insect chemoreceptor superfamily. Heteromeric odorant receptor channel (TC 1.A.69) family.</text>
</comment>
<keyword evidence="4 11" id="KW-0812">Transmembrane</keyword>
<evidence type="ECO:0000256" key="8">
    <source>
        <dbReference type="ARBA" id="ARBA00023170"/>
    </source>
</evidence>
<feature type="transmembrane region" description="Helical" evidence="11">
    <location>
        <begin position="73"/>
        <end position="96"/>
    </location>
</feature>
<dbReference type="GO" id="GO:0005549">
    <property type="term" value="F:odorant binding"/>
    <property type="evidence" value="ECO:0007669"/>
    <property type="project" value="InterPro"/>
</dbReference>
<dbReference type="CTD" id="36350"/>
<keyword evidence="5 11" id="KW-0552">Olfaction</keyword>
<keyword evidence="7 11" id="KW-0472">Membrane</keyword>
<keyword evidence="3 11" id="KW-0716">Sensory transduction</keyword>
<dbReference type="EnsemblMetazoa" id="XM_017125798.1">
    <property type="protein sequence ID" value="XP_016981287.1"/>
    <property type="gene ID" value="LOC108046216"/>
</dbReference>
<comment type="caution">
    <text evidence="11">Lacks conserved residue(s) required for the propagation of feature annotation.</text>
</comment>
<dbReference type="GeneID" id="108046216"/>
<reference evidence="14" key="2">
    <citation type="submission" date="2025-04" db="UniProtKB">
        <authorList>
            <consortium name="RefSeq"/>
        </authorList>
    </citation>
    <scope>IDENTIFICATION</scope>
</reference>
<dbReference type="Pfam" id="PF02949">
    <property type="entry name" value="7tm_6"/>
    <property type="match status" value="1"/>
</dbReference>
<dbReference type="PANTHER" id="PTHR21137">
    <property type="entry name" value="ODORANT RECEPTOR"/>
    <property type="match status" value="1"/>
</dbReference>
<keyword evidence="8 11" id="KW-0675">Receptor</keyword>
<feature type="transmembrane region" description="Helical" evidence="11">
    <location>
        <begin position="137"/>
        <end position="160"/>
    </location>
</feature>
<accession>A0A6P4ET32</accession>
<dbReference type="PANTHER" id="PTHR21137:SF44">
    <property type="entry name" value="ODORANT RECEPTOR 13A-RELATED"/>
    <property type="match status" value="1"/>
</dbReference>
<evidence type="ECO:0000256" key="4">
    <source>
        <dbReference type="ARBA" id="ARBA00022692"/>
    </source>
</evidence>
<dbReference type="GO" id="GO:0007165">
    <property type="term" value="P:signal transduction"/>
    <property type="evidence" value="ECO:0007669"/>
    <property type="project" value="UniProtKB-KW"/>
</dbReference>
<dbReference type="InterPro" id="IPR004117">
    <property type="entry name" value="7tm6_olfct_rcpt"/>
</dbReference>
<keyword evidence="9 11" id="KW-0807">Transducer</keyword>
<feature type="transmembrane region" description="Helical" evidence="11">
    <location>
        <begin position="267"/>
        <end position="289"/>
    </location>
</feature>
<dbReference type="RefSeq" id="XP_016981287.1">
    <property type="nucleotide sequence ID" value="XM_017125798.1"/>
</dbReference>
<evidence type="ECO:0000313" key="14">
    <source>
        <dbReference type="RefSeq" id="XP_016981287.1"/>
    </source>
</evidence>
<evidence type="ECO:0000256" key="6">
    <source>
        <dbReference type="ARBA" id="ARBA00022989"/>
    </source>
</evidence>
<evidence type="ECO:0000256" key="9">
    <source>
        <dbReference type="ARBA" id="ARBA00023224"/>
    </source>
</evidence>
<dbReference type="GO" id="GO:0005886">
    <property type="term" value="C:plasma membrane"/>
    <property type="evidence" value="ECO:0007669"/>
    <property type="project" value="UniProtKB-SubCell"/>
</dbReference>
<dbReference type="AlphaFoldDB" id="A0A6P4ET32"/>
<evidence type="ECO:0000256" key="1">
    <source>
        <dbReference type="ARBA" id="ARBA00004651"/>
    </source>
</evidence>
<evidence type="ECO:0000256" key="2">
    <source>
        <dbReference type="ARBA" id="ARBA00022475"/>
    </source>
</evidence>
<dbReference type="Proteomes" id="UP001652680">
    <property type="component" value="Unassembled WGS sequence"/>
</dbReference>
<reference evidence="12" key="3">
    <citation type="submission" date="2025-05" db="UniProtKB">
        <authorList>
            <consortium name="EnsemblMetazoa"/>
        </authorList>
    </citation>
    <scope>IDENTIFICATION</scope>
</reference>
<comment type="subcellular location">
    <subcellularLocation>
        <location evidence="1 11">Cell membrane</location>
        <topology evidence="1 11">Multi-pass membrane protein</topology>
    </subcellularLocation>
</comment>
<protein>
    <recommendedName>
        <fullName evidence="11">Odorant receptor</fullName>
    </recommendedName>
</protein>
<evidence type="ECO:0000256" key="3">
    <source>
        <dbReference type="ARBA" id="ARBA00022606"/>
    </source>
</evidence>
<evidence type="ECO:0000256" key="11">
    <source>
        <dbReference type="RuleBase" id="RU351113"/>
    </source>
</evidence>
<dbReference type="GO" id="GO:0004984">
    <property type="term" value="F:olfactory receptor activity"/>
    <property type="evidence" value="ECO:0007669"/>
    <property type="project" value="InterPro"/>
</dbReference>
<keyword evidence="2" id="KW-1003">Cell membrane</keyword>
<feature type="transmembrane region" description="Helical" evidence="11">
    <location>
        <begin position="301"/>
        <end position="318"/>
    </location>
</feature>
<sequence>MGEHRSFENYTYMAGIMFKTLGYDLMDSPRPRWQKILMRGYFILCMVSNFYEASMVTLRLIQWDSVEGSASKIMRQALQFFYMFSAQAKFVTFMIYRKHLRVLCNNLKDVYPHEEQCQKKYDVNTFYLSRTPRYIVYFYYALMLLMALGPLFQSCIMYLIGFGKAEFSYLRIYPTRLGFDSENPFGYVVTYVIDLTYSQFIVNVSLGTDLWMMCTTSQISMHFAYLAKVLSSHIPNRKREREDCDFLVNLVKKHQLMLRYHEDVNTVFGLLLASNLFTTASLLCCTAYYTVVQGFNMEGISYMMLFVSVTAQFYMVSLHGQMLQDWSTNVALAAYEHKWYEGSLRYKKEILFIMAQAQRPAEISAKGIIIISLETFKTLIRITYQFFMVIRQTVEK</sequence>
<keyword evidence="6 11" id="KW-1133">Transmembrane helix</keyword>
<dbReference type="OrthoDB" id="8185860at2759"/>
<proteinExistence type="inferred from homology"/>
<comment type="subunit">
    <text evidence="10">Interacts with Orco. Complexes exist early in the endomembrane system in olfactory sensory neurons (OSNs), coupling these complexes to the conserved ciliary trafficking pathway.</text>
</comment>
<evidence type="ECO:0000256" key="10">
    <source>
        <dbReference type="ARBA" id="ARBA00038679"/>
    </source>
</evidence>
<gene>
    <name evidence="14" type="primary">LOC108046216</name>
    <name evidence="12" type="synonym">108046216</name>
</gene>
<evidence type="ECO:0000256" key="5">
    <source>
        <dbReference type="ARBA" id="ARBA00022725"/>
    </source>
</evidence>
<evidence type="ECO:0000313" key="13">
    <source>
        <dbReference type="Proteomes" id="UP001652680"/>
    </source>
</evidence>
<evidence type="ECO:0000313" key="12">
    <source>
        <dbReference type="EnsemblMetazoa" id="XP_016981287.1"/>
    </source>
</evidence>
<organism evidence="14">
    <name type="scientific">Drosophila rhopaloa</name>
    <name type="common">Fruit fly</name>
    <dbReference type="NCBI Taxonomy" id="1041015"/>
    <lineage>
        <taxon>Eukaryota</taxon>
        <taxon>Metazoa</taxon>
        <taxon>Ecdysozoa</taxon>
        <taxon>Arthropoda</taxon>
        <taxon>Hexapoda</taxon>
        <taxon>Insecta</taxon>
        <taxon>Pterygota</taxon>
        <taxon>Neoptera</taxon>
        <taxon>Endopterygota</taxon>
        <taxon>Diptera</taxon>
        <taxon>Brachycera</taxon>
        <taxon>Muscomorpha</taxon>
        <taxon>Ephydroidea</taxon>
        <taxon>Drosophilidae</taxon>
        <taxon>Drosophila</taxon>
        <taxon>Sophophora</taxon>
    </lineage>
</organism>
<name>A0A6P4ET32_DRORH</name>
<keyword evidence="13" id="KW-1185">Reference proteome</keyword>
<evidence type="ECO:0000256" key="7">
    <source>
        <dbReference type="ARBA" id="ARBA00023136"/>
    </source>
</evidence>
<reference evidence="13" key="1">
    <citation type="journal article" date="2021" name="Elife">
        <title>Highly contiguous assemblies of 101 drosophilid genomes.</title>
        <authorList>
            <person name="Kim B.Y."/>
            <person name="Wang J.R."/>
            <person name="Miller D.E."/>
            <person name="Barmina O."/>
            <person name="Delaney E."/>
            <person name="Thompson A."/>
            <person name="Comeault A.A."/>
            <person name="Peede D."/>
            <person name="D'Agostino E.R."/>
            <person name="Pelaez J."/>
            <person name="Aguilar J.M."/>
            <person name="Haji D."/>
            <person name="Matsunaga T."/>
            <person name="Armstrong E.E."/>
            <person name="Zych M."/>
            <person name="Ogawa Y."/>
            <person name="Stamenkovic-Radak M."/>
            <person name="Jelic M."/>
            <person name="Veselinovic M.S."/>
            <person name="Tanaskovic M."/>
            <person name="Eric P."/>
            <person name="Gao J.J."/>
            <person name="Katoh T.K."/>
            <person name="Toda M.J."/>
            <person name="Watabe H."/>
            <person name="Watada M."/>
            <person name="Davis J.S."/>
            <person name="Moyle L.C."/>
            <person name="Manoli G."/>
            <person name="Bertolini E."/>
            <person name="Kostal V."/>
            <person name="Hawley R.S."/>
            <person name="Takahashi A."/>
            <person name="Jones C.D."/>
            <person name="Price D.K."/>
            <person name="Whiteman N."/>
            <person name="Kopp A."/>
            <person name="Matute D.R."/>
            <person name="Petrov D.A."/>
        </authorList>
    </citation>
    <scope>NUCLEOTIDE SEQUENCE [LARGE SCALE GENOMIC DNA]</scope>
</reference>